<dbReference type="SUPFAM" id="SSF56176">
    <property type="entry name" value="FAD-binding/transporter-associated domain-like"/>
    <property type="match status" value="1"/>
</dbReference>
<name>A0ABR3ZWP2_9LECA</name>
<evidence type="ECO:0000313" key="4">
    <source>
        <dbReference type="EMBL" id="KAL2038030.1"/>
    </source>
</evidence>
<dbReference type="InterPro" id="IPR012951">
    <property type="entry name" value="BBE"/>
</dbReference>
<evidence type="ECO:0000313" key="5">
    <source>
        <dbReference type="Proteomes" id="UP001590950"/>
    </source>
</evidence>
<dbReference type="InterPro" id="IPR006094">
    <property type="entry name" value="Oxid_FAD_bind_N"/>
</dbReference>
<dbReference type="PANTHER" id="PTHR13878:SF91">
    <property type="entry name" value="FAD BINDING DOMAIN PROTEIN (AFU_ORTHOLOGUE AFUA_6G12070)-RELATED"/>
    <property type="match status" value="1"/>
</dbReference>
<dbReference type="Pfam" id="PF01565">
    <property type="entry name" value="FAD_binding_4"/>
    <property type="match status" value="1"/>
</dbReference>
<evidence type="ECO:0000256" key="2">
    <source>
        <dbReference type="ARBA" id="ARBA00023002"/>
    </source>
</evidence>
<dbReference type="PANTHER" id="PTHR13878">
    <property type="entry name" value="GULONOLACTONE OXIDASE"/>
    <property type="match status" value="1"/>
</dbReference>
<dbReference type="InterPro" id="IPR050432">
    <property type="entry name" value="FAD-linked_Oxidoreductases_BP"/>
</dbReference>
<keyword evidence="2" id="KW-0560">Oxidoreductase</keyword>
<proteinExistence type="inferred from homology"/>
<dbReference type="Gene3D" id="3.30.465.10">
    <property type="match status" value="2"/>
</dbReference>
<dbReference type="InterPro" id="IPR016169">
    <property type="entry name" value="FAD-bd_PCMH_sub2"/>
</dbReference>
<gene>
    <name evidence="4" type="ORF">N7G274_009250</name>
</gene>
<dbReference type="Proteomes" id="UP001590950">
    <property type="component" value="Unassembled WGS sequence"/>
</dbReference>
<protein>
    <recommendedName>
        <fullName evidence="3">FAD-binding PCMH-type domain-containing protein</fullName>
    </recommendedName>
</protein>
<comment type="similarity">
    <text evidence="1">Belongs to the oxygen-dependent FAD-linked oxidoreductase family.</text>
</comment>
<reference evidence="4 5" key="1">
    <citation type="submission" date="2024-09" db="EMBL/GenBank/DDBJ databases">
        <title>Rethinking Asexuality: The Enigmatic Case of Functional Sexual Genes in Lepraria (Stereocaulaceae).</title>
        <authorList>
            <person name="Doellman M."/>
            <person name="Sun Y."/>
            <person name="Barcenas-Pena A."/>
            <person name="Lumbsch H.T."/>
            <person name="Grewe F."/>
        </authorList>
    </citation>
    <scope>NUCLEOTIDE SEQUENCE [LARGE SCALE GENOMIC DNA]</scope>
    <source>
        <strain evidence="4 5">Mercado 3170</strain>
    </source>
</reference>
<feature type="domain" description="FAD-binding PCMH-type" evidence="3">
    <location>
        <begin position="18"/>
        <end position="200"/>
    </location>
</feature>
<keyword evidence="5" id="KW-1185">Reference proteome</keyword>
<dbReference type="EMBL" id="JBEFKJ010000035">
    <property type="protein sequence ID" value="KAL2038030.1"/>
    <property type="molecule type" value="Genomic_DNA"/>
</dbReference>
<dbReference type="InterPro" id="IPR036318">
    <property type="entry name" value="FAD-bd_PCMH-like_sf"/>
</dbReference>
<dbReference type="PROSITE" id="PS51387">
    <property type="entry name" value="FAD_PCMH"/>
    <property type="match status" value="1"/>
</dbReference>
<comment type="caution">
    <text evidence="4">The sequence shown here is derived from an EMBL/GenBank/DDBJ whole genome shotgun (WGS) entry which is preliminary data.</text>
</comment>
<evidence type="ECO:0000256" key="1">
    <source>
        <dbReference type="ARBA" id="ARBA00005466"/>
    </source>
</evidence>
<accession>A0ABR3ZWP2</accession>
<evidence type="ECO:0000259" key="3">
    <source>
        <dbReference type="PROSITE" id="PS51387"/>
    </source>
</evidence>
<sequence length="476" mass="51084">MAPYYAGNSCDPFTPKSMPCTLGNYVNYAINVSKPLDISKGIAFAAERNIRLVIRNTGHDYLGKSTGAGSLAIWTHNLKSIDFVDYSNAEYTGKAIKMGAGVQGIEAYKAANKVGLSVTGGECPTVGLAGGYTQGGGHSALASKYGLAADQTLEWEVVTGTGEFITASRTKNSDLYWALSGGGGGTYGVVYSLTSKAHTDIPVSGANLTFYSEGVSAESYDAAITAWHANLPKLVDAGAMTIYYISSTAFILTPFTGPGISATYAKELLQPFLDTLTDLGIKYNITGPVEFPTFLDEYKTFFSPYEVGVSQYGGRLIPRSVIENNNDGLTAAIRNITQNKVGSLFVGFGLNVNKSMARGNEHVDNAVLPAWRETLVDTILTTTWNFSAPLSDMVALQEVMTKELLPPLEAITPGSGTYMNEGDPYQADWQETFYGANYPRLLTVKKKYDPNDIFYASKAVGSDGWEADIGGRLCKV</sequence>
<dbReference type="InterPro" id="IPR016166">
    <property type="entry name" value="FAD-bd_PCMH"/>
</dbReference>
<dbReference type="Pfam" id="PF08031">
    <property type="entry name" value="BBE"/>
    <property type="match status" value="1"/>
</dbReference>
<organism evidence="4 5">
    <name type="scientific">Stereocaulon virgatum</name>
    <dbReference type="NCBI Taxonomy" id="373712"/>
    <lineage>
        <taxon>Eukaryota</taxon>
        <taxon>Fungi</taxon>
        <taxon>Dikarya</taxon>
        <taxon>Ascomycota</taxon>
        <taxon>Pezizomycotina</taxon>
        <taxon>Lecanoromycetes</taxon>
        <taxon>OSLEUM clade</taxon>
        <taxon>Lecanoromycetidae</taxon>
        <taxon>Lecanorales</taxon>
        <taxon>Lecanorineae</taxon>
        <taxon>Stereocaulaceae</taxon>
        <taxon>Stereocaulon</taxon>
    </lineage>
</organism>